<dbReference type="SUPFAM" id="SSF51735">
    <property type="entry name" value="NAD(P)-binding Rossmann-fold domains"/>
    <property type="match status" value="1"/>
</dbReference>
<dbReference type="EMBL" id="JAQOSO010000114">
    <property type="protein sequence ID" value="MDJ1176785.1"/>
    <property type="molecule type" value="Genomic_DNA"/>
</dbReference>
<keyword evidence="1" id="KW-0812">Transmembrane</keyword>
<reference evidence="2 3" key="1">
    <citation type="submission" date="2023-01" db="EMBL/GenBank/DDBJ databases">
        <title>Novel diversity within Roseofilum (Cyanobacteria; Desertifilaceae) from marine benthic mats with descriptions of four novel species.</title>
        <authorList>
            <person name="Wang Y."/>
            <person name="Berthold D.E."/>
            <person name="Hu J."/>
            <person name="Lefler F.W."/>
            <person name="Laughinghouse H.D. IV."/>
        </authorList>
    </citation>
    <scope>NUCLEOTIDE SEQUENCE [LARGE SCALE GENOMIC DNA]</scope>
    <source>
        <strain evidence="2 3">BLCC-M114</strain>
    </source>
</reference>
<dbReference type="Pfam" id="PF00106">
    <property type="entry name" value="adh_short"/>
    <property type="match status" value="1"/>
</dbReference>
<sequence length="328" mass="35905">MTSKPLEGKIALVTGASRGLGKGIAIGLAEAGATVYITGRTLYSSEPGMGSLEETQKELEKVGGAAIPVQVDHGDDEQVRLLFERIADEQQGQLDLLVNNAYSAVSMLKETYGQSFWELEPNLWDRVNHVGLRGHYIASVYAARMMVPRKQGLICTLSSWGGLFPIFGVLYGVGKTACDRLALELALELKPHNITSLSIWPGIVGTEKFTQFAQEQEASGTLPERGNPFADGFNWETPLLTGRVIACLATDSEIIKRTGKVQIVAEQARRYGVVDREGNQPASLRSLQFILPMMIPQLRPYSSWLPSLYVPWWLLMSGVIKSPQVGNG</sequence>
<dbReference type="InterPro" id="IPR002347">
    <property type="entry name" value="SDR_fam"/>
</dbReference>
<dbReference type="RefSeq" id="WP_283769055.1">
    <property type="nucleotide sequence ID" value="NZ_JAQOSO010000114.1"/>
</dbReference>
<dbReference type="PANTHER" id="PTHR44147">
    <property type="entry name" value="DEHYDROGENASE/REDUCTASE SDR FAMILY MEMBER 1"/>
    <property type="match status" value="1"/>
</dbReference>
<accession>A0ABT7BC90</accession>
<keyword evidence="1" id="KW-0472">Membrane</keyword>
<name>A0ABT7BC90_9CYAN</name>
<feature type="transmembrane region" description="Helical" evidence="1">
    <location>
        <begin position="153"/>
        <end position="173"/>
    </location>
</feature>
<dbReference type="Proteomes" id="UP001235849">
    <property type="component" value="Unassembled WGS sequence"/>
</dbReference>
<keyword evidence="3" id="KW-1185">Reference proteome</keyword>
<dbReference type="InterPro" id="IPR036291">
    <property type="entry name" value="NAD(P)-bd_dom_sf"/>
</dbReference>
<organism evidence="2 3">
    <name type="scientific">Roseofilum capinflatum BLCC-M114</name>
    <dbReference type="NCBI Taxonomy" id="3022440"/>
    <lineage>
        <taxon>Bacteria</taxon>
        <taxon>Bacillati</taxon>
        <taxon>Cyanobacteriota</taxon>
        <taxon>Cyanophyceae</taxon>
        <taxon>Desertifilales</taxon>
        <taxon>Desertifilaceae</taxon>
        <taxon>Roseofilum</taxon>
        <taxon>Roseofilum capinflatum</taxon>
    </lineage>
</organism>
<evidence type="ECO:0000313" key="2">
    <source>
        <dbReference type="EMBL" id="MDJ1176785.1"/>
    </source>
</evidence>
<dbReference type="Gene3D" id="3.40.50.720">
    <property type="entry name" value="NAD(P)-binding Rossmann-like Domain"/>
    <property type="match status" value="1"/>
</dbReference>
<protein>
    <submittedName>
        <fullName evidence="2">SDR family NAD(P)-dependent oxidoreductase</fullName>
    </submittedName>
</protein>
<dbReference type="PANTHER" id="PTHR44147:SF2">
    <property type="entry name" value="DEHYDROGENASE_REDUCTASE SDR FAMILY MEMBER 1"/>
    <property type="match status" value="1"/>
</dbReference>
<comment type="caution">
    <text evidence="2">The sequence shown here is derived from an EMBL/GenBank/DDBJ whole genome shotgun (WGS) entry which is preliminary data.</text>
</comment>
<dbReference type="PRINTS" id="PR00081">
    <property type="entry name" value="GDHRDH"/>
</dbReference>
<gene>
    <name evidence="2" type="ORF">PMG25_22095</name>
</gene>
<evidence type="ECO:0000313" key="3">
    <source>
        <dbReference type="Proteomes" id="UP001235849"/>
    </source>
</evidence>
<evidence type="ECO:0000256" key="1">
    <source>
        <dbReference type="SAM" id="Phobius"/>
    </source>
</evidence>
<proteinExistence type="predicted"/>
<keyword evidence="1" id="KW-1133">Transmembrane helix</keyword>